<protein>
    <submittedName>
        <fullName evidence="1">Uncharacterized protein</fullName>
    </submittedName>
</protein>
<comment type="caution">
    <text evidence="1">The sequence shown here is derived from an EMBL/GenBank/DDBJ whole genome shotgun (WGS) entry which is preliminary data.</text>
</comment>
<evidence type="ECO:0000313" key="2">
    <source>
        <dbReference type="Proteomes" id="UP000285060"/>
    </source>
</evidence>
<dbReference type="EMBL" id="QUSY01000297">
    <property type="protein sequence ID" value="RHY30588.1"/>
    <property type="molecule type" value="Genomic_DNA"/>
</dbReference>
<dbReference type="AlphaFoldDB" id="A0A3R6WMR5"/>
<sequence>MQERLMQRRSLADLVDMRAAESTFKCLMDTLEAQANEIGQLKASVAALVLQNSVQSAWNDNVTITQATLMPRIDALEAAIKLPNVRNATLGSIVAANYKEIVSMREKVQRKIDAAVVEDACRRVETKLSSALDTLRKDCTEATRMDAVATTMHAFIPRCSEIEHSLQQLHEKLAASNAKCRQHDQHVSTETAHLRQLVFQQHRDVGALRAETTAGQATIEAAVQACKENISLCHNKLQTIRQAHADFAASTRSSLRQLTQTGERNFQSLRDEVDIDSPDLHAINWCNAVCSWMVR</sequence>
<dbReference type="VEuPathDB" id="FungiDB:H310_09433"/>
<evidence type="ECO:0000313" key="1">
    <source>
        <dbReference type="EMBL" id="RHY30588.1"/>
    </source>
</evidence>
<keyword evidence="2" id="KW-1185">Reference proteome</keyword>
<proteinExistence type="predicted"/>
<gene>
    <name evidence="1" type="ORF">DYB32_006890</name>
</gene>
<dbReference type="Proteomes" id="UP000285060">
    <property type="component" value="Unassembled WGS sequence"/>
</dbReference>
<accession>A0A3R6WMR5</accession>
<reference evidence="1 2" key="1">
    <citation type="submission" date="2018-08" db="EMBL/GenBank/DDBJ databases">
        <title>Aphanomyces genome sequencing and annotation.</title>
        <authorList>
            <person name="Minardi D."/>
            <person name="Oidtmann B."/>
            <person name="Van Der Giezen M."/>
            <person name="Studholme D.J."/>
        </authorList>
    </citation>
    <scope>NUCLEOTIDE SEQUENCE [LARGE SCALE GENOMIC DNA]</scope>
    <source>
        <strain evidence="1 2">NJM0002</strain>
    </source>
</reference>
<name>A0A3R6WMR5_9STRA</name>
<organism evidence="1 2">
    <name type="scientific">Aphanomyces invadans</name>
    <dbReference type="NCBI Taxonomy" id="157072"/>
    <lineage>
        <taxon>Eukaryota</taxon>
        <taxon>Sar</taxon>
        <taxon>Stramenopiles</taxon>
        <taxon>Oomycota</taxon>
        <taxon>Saprolegniomycetes</taxon>
        <taxon>Saprolegniales</taxon>
        <taxon>Verrucalvaceae</taxon>
        <taxon>Aphanomyces</taxon>
    </lineage>
</organism>